<dbReference type="AlphaFoldDB" id="A0A261VM37"/>
<proteinExistence type="predicted"/>
<dbReference type="CDD" id="cd00408">
    <property type="entry name" value="DHDPS-like"/>
    <property type="match status" value="1"/>
</dbReference>
<comment type="caution">
    <text evidence="2">The sequence shown here is derived from an EMBL/GenBank/DDBJ whole genome shotgun (WGS) entry which is preliminary data.</text>
</comment>
<dbReference type="Gene3D" id="3.20.20.70">
    <property type="entry name" value="Aldolase class I"/>
    <property type="match status" value="1"/>
</dbReference>
<gene>
    <name evidence="2" type="ORF">CAL22_08220</name>
</gene>
<sequence length="310" mass="33283">MKTSPVTPADLQRSVIAVPPLARGADLTFNLAANQAVLRHLEQGGVRNVMYGGNANFYNIEVSEYAAVVDALADAAGADTWILPSAGPDYGKLMDQARLLRTRAFPTAMLLPMAFPYTDAGLADGVRRFSDALGRPAVVYIKSANYLAPATLARLIEEGRIVAVKYAVVREDPAQDAYLAALLQEVDARHVVSGCGERPAIVHFRQFGLKSFTSGSVCVAPRGAMQLLQSLHAGRYDEAERLRARYLPLEDCRDAISPIRVLHDAVTLAGVADMGPMLPLLSGLDAAERERVAPVARALLQQDGPAARLP</sequence>
<dbReference type="InterPro" id="IPR002220">
    <property type="entry name" value="DapA-like"/>
</dbReference>
<dbReference type="OrthoDB" id="8878499at2"/>
<dbReference type="InterPro" id="IPR013785">
    <property type="entry name" value="Aldolase_TIM"/>
</dbReference>
<dbReference type="Proteomes" id="UP000216429">
    <property type="component" value="Unassembled WGS sequence"/>
</dbReference>
<dbReference type="RefSeq" id="WP_094813523.1">
    <property type="nucleotide sequence ID" value="NZ_NEVU01000002.1"/>
</dbReference>
<keyword evidence="1" id="KW-0456">Lyase</keyword>
<dbReference type="GO" id="GO:0016829">
    <property type="term" value="F:lyase activity"/>
    <property type="evidence" value="ECO:0007669"/>
    <property type="project" value="UniProtKB-KW"/>
</dbReference>
<accession>A0A261VM37</accession>
<dbReference type="Pfam" id="PF00701">
    <property type="entry name" value="DHDPS"/>
    <property type="match status" value="1"/>
</dbReference>
<name>A0A261VM37_9BORD</name>
<dbReference type="EMBL" id="NEVU01000002">
    <property type="protein sequence ID" value="OZI75186.1"/>
    <property type="molecule type" value="Genomic_DNA"/>
</dbReference>
<organism evidence="2 3">
    <name type="scientific">Bordetella genomosp. 12</name>
    <dbReference type="NCBI Taxonomy" id="463035"/>
    <lineage>
        <taxon>Bacteria</taxon>
        <taxon>Pseudomonadati</taxon>
        <taxon>Pseudomonadota</taxon>
        <taxon>Betaproteobacteria</taxon>
        <taxon>Burkholderiales</taxon>
        <taxon>Alcaligenaceae</taxon>
        <taxon>Bordetella</taxon>
    </lineage>
</organism>
<keyword evidence="3" id="KW-1185">Reference proteome</keyword>
<evidence type="ECO:0000256" key="1">
    <source>
        <dbReference type="ARBA" id="ARBA00023239"/>
    </source>
</evidence>
<reference evidence="3" key="1">
    <citation type="submission" date="2017-05" db="EMBL/GenBank/DDBJ databases">
        <title>Complete and WGS of Bordetella genogroups.</title>
        <authorList>
            <person name="Spilker T."/>
            <person name="Lipuma J."/>
        </authorList>
    </citation>
    <scope>NUCLEOTIDE SEQUENCE [LARGE SCALE GENOMIC DNA]</scope>
    <source>
        <strain evidence="3">AU6712</strain>
    </source>
</reference>
<dbReference type="SUPFAM" id="SSF51569">
    <property type="entry name" value="Aldolase"/>
    <property type="match status" value="1"/>
</dbReference>
<evidence type="ECO:0000313" key="2">
    <source>
        <dbReference type="EMBL" id="OZI75186.1"/>
    </source>
</evidence>
<dbReference type="SMART" id="SM01130">
    <property type="entry name" value="DHDPS"/>
    <property type="match status" value="1"/>
</dbReference>
<evidence type="ECO:0000313" key="3">
    <source>
        <dbReference type="Proteomes" id="UP000216429"/>
    </source>
</evidence>
<protein>
    <submittedName>
        <fullName evidence="2">Dihydrodipicolinate synthase family protein</fullName>
    </submittedName>
</protein>